<dbReference type="EMBL" id="JAJAPW010000008">
    <property type="protein sequence ID" value="MCB4800124.1"/>
    <property type="molecule type" value="Genomic_DNA"/>
</dbReference>
<evidence type="ECO:0000313" key="2">
    <source>
        <dbReference type="Proteomes" id="UP001139199"/>
    </source>
</evidence>
<reference evidence="1" key="1">
    <citation type="submission" date="2021-10" db="EMBL/GenBank/DDBJ databases">
        <title>Tamlana sargassums sp. nov., and Tamlana laminarinivorans sp. nov., two new bacteria isolated from the brown alga.</title>
        <authorList>
            <person name="Li J."/>
        </authorList>
    </citation>
    <scope>NUCLEOTIDE SEQUENCE</scope>
    <source>
        <strain evidence="1">PT2-4</strain>
    </source>
</reference>
<dbReference type="Proteomes" id="UP001139199">
    <property type="component" value="Unassembled WGS sequence"/>
</dbReference>
<proteinExistence type="predicted"/>
<protein>
    <submittedName>
        <fullName evidence="1">Uncharacterized protein</fullName>
    </submittedName>
</protein>
<dbReference type="AlphaFoldDB" id="A0A9X1I523"/>
<accession>A0A9X1I523</accession>
<comment type="caution">
    <text evidence="1">The sequence shown here is derived from an EMBL/GenBank/DDBJ whole genome shotgun (WGS) entry which is preliminary data.</text>
</comment>
<gene>
    <name evidence="1" type="ORF">LG649_14830</name>
</gene>
<name>A0A9X1I523_9FLAO</name>
<evidence type="ECO:0000313" key="1">
    <source>
        <dbReference type="EMBL" id="MCB4800124.1"/>
    </source>
</evidence>
<keyword evidence="2" id="KW-1185">Reference proteome</keyword>
<sequence>MKLERACIYPKDIQRITGRTERYGRKLLSKIKQHFNKEPHQFITIKEFSEYTGIDQDTIQEYVTS</sequence>
<organism evidence="1 2">
    <name type="scientific">Neotamlana laminarinivorans</name>
    <dbReference type="NCBI Taxonomy" id="2883124"/>
    <lineage>
        <taxon>Bacteria</taxon>
        <taxon>Pseudomonadati</taxon>
        <taxon>Bacteroidota</taxon>
        <taxon>Flavobacteriia</taxon>
        <taxon>Flavobacteriales</taxon>
        <taxon>Flavobacteriaceae</taxon>
        <taxon>Neotamlana</taxon>
    </lineage>
</organism>